<protein>
    <recommendedName>
        <fullName evidence="3">Reverse transcriptase domain-containing protein</fullName>
    </recommendedName>
</protein>
<dbReference type="AlphaFoldDB" id="A0A914BAK2"/>
<dbReference type="SUPFAM" id="SSF56672">
    <property type="entry name" value="DNA/RNA polymerases"/>
    <property type="match status" value="1"/>
</dbReference>
<dbReference type="OMA" id="IAPENDR"/>
<dbReference type="EnsemblMetazoa" id="XM_038217111.1">
    <property type="protein sequence ID" value="XP_038073039.1"/>
    <property type="gene ID" value="LOC119741360"/>
</dbReference>
<sequence length="600" mass="68538">MESMLSKGYMEKVPDGEARRDDGRLWYLPHHGVMHPQKNKIRVVYDCTADYRGVSLNKQLLQGPDLTNSLIGVLTRFRQDQVALMSDIEGMFSQDLVPRDDRDLLRLLWWDNDDIKKPLTEYRMKVHVFGAVSSPSCANYALKKTAGDHAGSEEIAHIIHRNFYVDDCLCSTPTVSKAVQLVKGLTETCSKGGFHLTKWVSNKKEVQEIIPKDERGRNWKDLNIDGEKLPVERALGMMWSIEDDEFGYKIEMRDRPPTRRGILSTVSSVFDPLGCVSAVVLPAKQLLQAACRMKLGWDEEIPPDLSKKWQNWQLELPRLAEFKMARCLKPDGLEEPKSVTLHHFADASELCYGTISFLRLVNDGGEVKCSFLMSKSRVAPLKQVTIPRMELTAATVAVRVDHMIRKDLEIEVDDTFFWTNSMSVLRYINSRTSRFKTFVAKRLAIILDGSCPTQWRHIESALNPADVCSRGRRVEQFLQMDDWKNGPGFLLQPEDEWPTTTELGAVEVAEDLEVKKNVLACTIKPSEMEKQGIDRKIEYYSDWVRLKKAVCWLLRFRRWLKGQPESQKAEQTLQGVLTLEELQAAEKKNVAGCSKPSICR</sequence>
<accession>A0A914BAK2</accession>
<dbReference type="RefSeq" id="XP_038073039.1">
    <property type="nucleotide sequence ID" value="XM_038217111.1"/>
</dbReference>
<dbReference type="InterPro" id="IPR043502">
    <property type="entry name" value="DNA/RNA_pol_sf"/>
</dbReference>
<dbReference type="Pfam" id="PF05380">
    <property type="entry name" value="Peptidase_A17"/>
    <property type="match status" value="1"/>
</dbReference>
<dbReference type="GeneID" id="119741360"/>
<dbReference type="Proteomes" id="UP000887568">
    <property type="component" value="Unplaced"/>
</dbReference>
<keyword evidence="2" id="KW-1185">Reference proteome</keyword>
<dbReference type="InterPro" id="IPR008042">
    <property type="entry name" value="Retrotrans_Pao"/>
</dbReference>
<evidence type="ECO:0008006" key="3">
    <source>
        <dbReference type="Google" id="ProtNLM"/>
    </source>
</evidence>
<dbReference type="PANTHER" id="PTHR47331:SF1">
    <property type="entry name" value="GAG-LIKE PROTEIN"/>
    <property type="match status" value="1"/>
</dbReference>
<dbReference type="PANTHER" id="PTHR47331">
    <property type="entry name" value="PHD-TYPE DOMAIN-CONTAINING PROTEIN"/>
    <property type="match status" value="1"/>
</dbReference>
<proteinExistence type="predicted"/>
<name>A0A914BAK2_PATMI</name>
<evidence type="ECO:0000313" key="1">
    <source>
        <dbReference type="EnsemblMetazoa" id="XP_038073039.1"/>
    </source>
</evidence>
<evidence type="ECO:0000313" key="2">
    <source>
        <dbReference type="Proteomes" id="UP000887568"/>
    </source>
</evidence>
<reference evidence="1" key="1">
    <citation type="submission" date="2022-11" db="UniProtKB">
        <authorList>
            <consortium name="EnsemblMetazoa"/>
        </authorList>
    </citation>
    <scope>IDENTIFICATION</scope>
</reference>
<organism evidence="1 2">
    <name type="scientific">Patiria miniata</name>
    <name type="common">Bat star</name>
    <name type="synonym">Asterina miniata</name>
    <dbReference type="NCBI Taxonomy" id="46514"/>
    <lineage>
        <taxon>Eukaryota</taxon>
        <taxon>Metazoa</taxon>
        <taxon>Echinodermata</taxon>
        <taxon>Eleutherozoa</taxon>
        <taxon>Asterozoa</taxon>
        <taxon>Asteroidea</taxon>
        <taxon>Valvatacea</taxon>
        <taxon>Valvatida</taxon>
        <taxon>Asterinidae</taxon>
        <taxon>Patiria</taxon>
    </lineage>
</organism>
<dbReference type="CDD" id="cd01644">
    <property type="entry name" value="RT_pepA17"/>
    <property type="match status" value="1"/>
</dbReference>
<dbReference type="OrthoDB" id="10051210at2759"/>